<gene>
    <name evidence="2" type="ORF">SKAU_G00177830</name>
</gene>
<feature type="region of interest" description="Disordered" evidence="1">
    <location>
        <begin position="36"/>
        <end position="147"/>
    </location>
</feature>
<reference evidence="2" key="1">
    <citation type="journal article" date="2023" name="Science">
        <title>Genome structures resolve the early diversification of teleost fishes.</title>
        <authorList>
            <person name="Parey E."/>
            <person name="Louis A."/>
            <person name="Montfort J."/>
            <person name="Bouchez O."/>
            <person name="Roques C."/>
            <person name="Iampietro C."/>
            <person name="Lluch J."/>
            <person name="Castinel A."/>
            <person name="Donnadieu C."/>
            <person name="Desvignes T."/>
            <person name="Floi Bucao C."/>
            <person name="Jouanno E."/>
            <person name="Wen M."/>
            <person name="Mejri S."/>
            <person name="Dirks R."/>
            <person name="Jansen H."/>
            <person name="Henkel C."/>
            <person name="Chen W.J."/>
            <person name="Zahm M."/>
            <person name="Cabau C."/>
            <person name="Klopp C."/>
            <person name="Thompson A.W."/>
            <person name="Robinson-Rechavi M."/>
            <person name="Braasch I."/>
            <person name="Lecointre G."/>
            <person name="Bobe J."/>
            <person name="Postlethwait J.H."/>
            <person name="Berthelot C."/>
            <person name="Roest Crollius H."/>
            <person name="Guiguen Y."/>
        </authorList>
    </citation>
    <scope>NUCLEOTIDE SEQUENCE</scope>
    <source>
        <strain evidence="2">WJC10195</strain>
    </source>
</reference>
<accession>A0A9Q1FM14</accession>
<proteinExistence type="predicted"/>
<dbReference type="AlphaFoldDB" id="A0A9Q1FM14"/>
<organism evidence="2 3">
    <name type="scientific">Synaphobranchus kaupii</name>
    <name type="common">Kaup's arrowtooth eel</name>
    <dbReference type="NCBI Taxonomy" id="118154"/>
    <lineage>
        <taxon>Eukaryota</taxon>
        <taxon>Metazoa</taxon>
        <taxon>Chordata</taxon>
        <taxon>Craniata</taxon>
        <taxon>Vertebrata</taxon>
        <taxon>Euteleostomi</taxon>
        <taxon>Actinopterygii</taxon>
        <taxon>Neopterygii</taxon>
        <taxon>Teleostei</taxon>
        <taxon>Anguilliformes</taxon>
        <taxon>Synaphobranchidae</taxon>
        <taxon>Synaphobranchus</taxon>
    </lineage>
</organism>
<evidence type="ECO:0000313" key="2">
    <source>
        <dbReference type="EMBL" id="KAJ8361258.1"/>
    </source>
</evidence>
<comment type="caution">
    <text evidence="2">The sequence shown here is derived from an EMBL/GenBank/DDBJ whole genome shotgun (WGS) entry which is preliminary data.</text>
</comment>
<name>A0A9Q1FM14_SYNKA</name>
<keyword evidence="3" id="KW-1185">Reference proteome</keyword>
<evidence type="ECO:0000256" key="1">
    <source>
        <dbReference type="SAM" id="MobiDB-lite"/>
    </source>
</evidence>
<protein>
    <submittedName>
        <fullName evidence="2">Uncharacterized protein</fullName>
    </submittedName>
</protein>
<feature type="compositionally biased region" description="Basic and acidic residues" evidence="1">
    <location>
        <begin position="86"/>
        <end position="98"/>
    </location>
</feature>
<dbReference type="Proteomes" id="UP001152622">
    <property type="component" value="Chromosome 5"/>
</dbReference>
<sequence length="147" mass="15815">MYGSADKQTRFRHADGDCPADKMRRIHTVCAAVLGHGQRGRTLSSTGSDGGGRLSRRRSGARHLASFQLRRGQPTQMPITGPGGGPRDERSREADRRAHNSAAPCGPADRCDRSARPTPRRNALTLSSAAEEIGPSQNSLPPYLPFA</sequence>
<evidence type="ECO:0000313" key="3">
    <source>
        <dbReference type="Proteomes" id="UP001152622"/>
    </source>
</evidence>
<dbReference type="EMBL" id="JAINUF010000005">
    <property type="protein sequence ID" value="KAJ8361258.1"/>
    <property type="molecule type" value="Genomic_DNA"/>
</dbReference>